<name>A0ABX8WPB6_9HYPH</name>
<keyword evidence="4" id="KW-1185">Reference proteome</keyword>
<dbReference type="Pfam" id="PF13519">
    <property type="entry name" value="VWA_2"/>
    <property type="match status" value="1"/>
</dbReference>
<organism evidence="3 4">
    <name type="scientific">Devosia salina</name>
    <dbReference type="NCBI Taxonomy" id="2860336"/>
    <lineage>
        <taxon>Bacteria</taxon>
        <taxon>Pseudomonadati</taxon>
        <taxon>Pseudomonadota</taxon>
        <taxon>Alphaproteobacteria</taxon>
        <taxon>Hyphomicrobiales</taxon>
        <taxon>Devosiaceae</taxon>
        <taxon>Devosia</taxon>
    </lineage>
</organism>
<dbReference type="SUPFAM" id="SSF53300">
    <property type="entry name" value="vWA-like"/>
    <property type="match status" value="1"/>
</dbReference>
<dbReference type="SMART" id="SM00327">
    <property type="entry name" value="VWA"/>
    <property type="match status" value="1"/>
</dbReference>
<dbReference type="RefSeq" id="WP_220307519.1">
    <property type="nucleotide sequence ID" value="NZ_CP080590.1"/>
</dbReference>
<proteinExistence type="predicted"/>
<dbReference type="InterPro" id="IPR036465">
    <property type="entry name" value="vWFA_dom_sf"/>
</dbReference>
<dbReference type="Gene3D" id="3.40.50.410">
    <property type="entry name" value="von Willebrand factor, type A domain"/>
    <property type="match status" value="1"/>
</dbReference>
<keyword evidence="1" id="KW-0732">Signal</keyword>
<evidence type="ECO:0000256" key="1">
    <source>
        <dbReference type="SAM" id="SignalP"/>
    </source>
</evidence>
<evidence type="ECO:0000313" key="4">
    <source>
        <dbReference type="Proteomes" id="UP000825799"/>
    </source>
</evidence>
<evidence type="ECO:0000313" key="3">
    <source>
        <dbReference type="EMBL" id="QYO79071.1"/>
    </source>
</evidence>
<accession>A0ABX8WPB6</accession>
<sequence>MKILGKAIMGAALALGLAFPAAAAEKAIIVLDGSGSMWAQIEGEARITIARETLASVLAELPADLELGLMTYGHREKGNCADIEMLVEPAAGSGAAIAAAADEINPKGMTPLSDAVRMAAEALRFTEEKATVILITDGLETCEVDPCALGNELESQGIDFTTHVLGFGLSDEEGRQVACLAENTGGKYLSAQNGDDLVAALTETVAEVAQAAPEPAPAPEPEPEPAALETNFTIEAVLAEGGEPLTDANDDGFAWTLRQGEESIDYGYDIPSRFVEPGEYELEVRYGEAAVTLPVSVSADELAAPYVVLNAGVVVLRAFAAEGQPVSDGAALNVYYPGGDTYGYGEGTFRIPAGEITIKARVGEGEVSETFTLAAGETVEKDLIAGVGLAVVNAAYVEGMAVEDGGMAVNVFKAAKAIDGSREEVGYGYGPGNEYQLPPGDYVAVVRMGEASVEVPFTVASGERVEVMGILEAGVVALTMPEADAFNLYAAKKDIQGNRAEVGYGYGGEYQTTLPSGDYVVVTRYADDSVTETPFSVTAGERTEVTVEKGAAKSKTK</sequence>
<dbReference type="PROSITE" id="PS50234">
    <property type="entry name" value="VWFA"/>
    <property type="match status" value="1"/>
</dbReference>
<dbReference type="EMBL" id="CP080590">
    <property type="protein sequence ID" value="QYO79071.1"/>
    <property type="molecule type" value="Genomic_DNA"/>
</dbReference>
<protein>
    <submittedName>
        <fullName evidence="3">VWA domain-containing protein</fullName>
    </submittedName>
</protein>
<gene>
    <name evidence="3" type="ORF">K1X15_11360</name>
</gene>
<feature type="signal peptide" evidence="1">
    <location>
        <begin position="1"/>
        <end position="23"/>
    </location>
</feature>
<evidence type="ECO:0000259" key="2">
    <source>
        <dbReference type="PROSITE" id="PS50234"/>
    </source>
</evidence>
<reference evidence="3 4" key="1">
    <citation type="submission" date="2021-08" db="EMBL/GenBank/DDBJ databases">
        <title>Devosia salina sp. nov., isolated from the South China Sea sediment.</title>
        <authorList>
            <person name="Zhou Z."/>
        </authorList>
    </citation>
    <scope>NUCLEOTIDE SEQUENCE [LARGE SCALE GENOMIC DNA]</scope>
    <source>
        <strain evidence="3 4">SCS-3</strain>
    </source>
</reference>
<feature type="domain" description="VWFA" evidence="2">
    <location>
        <begin position="26"/>
        <end position="205"/>
    </location>
</feature>
<dbReference type="Proteomes" id="UP000825799">
    <property type="component" value="Chromosome"/>
</dbReference>
<dbReference type="InterPro" id="IPR002035">
    <property type="entry name" value="VWF_A"/>
</dbReference>
<feature type="chain" id="PRO_5045856159" evidence="1">
    <location>
        <begin position="24"/>
        <end position="557"/>
    </location>
</feature>